<reference evidence="1" key="1">
    <citation type="journal article" date="2014" name="Front. Microbiol.">
        <title>High frequency of phylogenetically diverse reductive dehalogenase-homologous genes in deep subseafloor sedimentary metagenomes.</title>
        <authorList>
            <person name="Kawai M."/>
            <person name="Futagami T."/>
            <person name="Toyoda A."/>
            <person name="Takaki Y."/>
            <person name="Nishi S."/>
            <person name="Hori S."/>
            <person name="Arai W."/>
            <person name="Tsubouchi T."/>
            <person name="Morono Y."/>
            <person name="Uchiyama I."/>
            <person name="Ito T."/>
            <person name="Fujiyama A."/>
            <person name="Inagaki F."/>
            <person name="Takami H."/>
        </authorList>
    </citation>
    <scope>NUCLEOTIDE SEQUENCE</scope>
    <source>
        <strain evidence="1">Expedition CK06-06</strain>
    </source>
</reference>
<dbReference type="EMBL" id="BARS01015963">
    <property type="protein sequence ID" value="GAF96311.1"/>
    <property type="molecule type" value="Genomic_DNA"/>
</dbReference>
<protein>
    <recommendedName>
        <fullName evidence="2">Sugar ABC transporter ATP-binding protein</fullName>
    </recommendedName>
</protein>
<sequence>DLDEILSLADRIAVIYDGEIMGVVKRNEVSVEELGLLMGGAHRHNTSKI</sequence>
<evidence type="ECO:0008006" key="2">
    <source>
        <dbReference type="Google" id="ProtNLM"/>
    </source>
</evidence>
<accession>X0UAF3</accession>
<feature type="non-terminal residue" evidence="1">
    <location>
        <position position="1"/>
    </location>
</feature>
<comment type="caution">
    <text evidence="1">The sequence shown here is derived from an EMBL/GenBank/DDBJ whole genome shotgun (WGS) entry which is preliminary data.</text>
</comment>
<organism evidence="1">
    <name type="scientific">marine sediment metagenome</name>
    <dbReference type="NCBI Taxonomy" id="412755"/>
    <lineage>
        <taxon>unclassified sequences</taxon>
        <taxon>metagenomes</taxon>
        <taxon>ecological metagenomes</taxon>
    </lineage>
</organism>
<name>X0UAF3_9ZZZZ</name>
<evidence type="ECO:0000313" key="1">
    <source>
        <dbReference type="EMBL" id="GAF96311.1"/>
    </source>
</evidence>
<gene>
    <name evidence="1" type="ORF">S01H1_26345</name>
</gene>
<dbReference type="AlphaFoldDB" id="X0UAF3"/>
<proteinExistence type="predicted"/>